<dbReference type="EMBL" id="FUWS01000001">
    <property type="protein sequence ID" value="SJZ46754.1"/>
    <property type="molecule type" value="Genomic_DNA"/>
</dbReference>
<reference evidence="4 5" key="1">
    <citation type="submission" date="2017-02" db="EMBL/GenBank/DDBJ databases">
        <authorList>
            <person name="Peterson S.W."/>
        </authorList>
    </citation>
    <scope>NUCLEOTIDE SEQUENCE [LARGE SCALE GENOMIC DNA]</scope>
    <source>
        <strain evidence="4 5">DSM 45154</strain>
    </source>
</reference>
<keyword evidence="2" id="KW-1133">Transmembrane helix</keyword>
<evidence type="ECO:0000259" key="3">
    <source>
        <dbReference type="Pfam" id="PF01882"/>
    </source>
</evidence>
<sequence>MKPLRAFTFRGRVLLCVGVAVAVGAVLVGERDLLRVGVFVVSLPLLAALTVLRVPDGVRHTRDLLPARVTAGEEARVVIRLTGSSTALFAGGLVVEETLPLALGRPPSFAVGRLRRGEEREIAYRVCARARGRYPIGPLTLRFRDPLGCVELARPSGSGLSLLVVPRIVELSGAAPGGGTADSDTSPARSMASSGEDDTVPREYRHGDDVRRVHWRSTARRGELMVRREERWRREQATLLLDARSHAHAGEGAESSLETAVAAAGSIALHLSADGREIRLLAAGGETTVSGHGVLDVLAVLPASTSDLRCELGLLDESVAADRGPVVAVLGALTESDLDEFARTRPAQGRDRIAVLCRRAPWSSPALLEKAQVRLTGTGWRVLAIDTLDDLPAAWQGRRPSTERTGPLGGHR</sequence>
<proteinExistence type="predicted"/>
<evidence type="ECO:0000313" key="5">
    <source>
        <dbReference type="Proteomes" id="UP000190637"/>
    </source>
</evidence>
<feature type="compositionally biased region" description="Polar residues" evidence="1">
    <location>
        <begin position="182"/>
        <end position="193"/>
    </location>
</feature>
<feature type="transmembrane region" description="Helical" evidence="2">
    <location>
        <begin position="12"/>
        <end position="28"/>
    </location>
</feature>
<name>A0A1T4KWE5_9ACTN</name>
<evidence type="ECO:0000313" key="4">
    <source>
        <dbReference type="EMBL" id="SJZ46754.1"/>
    </source>
</evidence>
<dbReference type="Proteomes" id="UP000190637">
    <property type="component" value="Unassembled WGS sequence"/>
</dbReference>
<feature type="transmembrane region" description="Helical" evidence="2">
    <location>
        <begin position="34"/>
        <end position="52"/>
    </location>
</feature>
<protein>
    <submittedName>
        <fullName evidence="4">Uncharacterized conserved protein, DUF58 family, contains vWF domain</fullName>
    </submittedName>
</protein>
<accession>A0A1T4KWE5</accession>
<dbReference type="Pfam" id="PF01882">
    <property type="entry name" value="DUF58"/>
    <property type="match status" value="1"/>
</dbReference>
<organism evidence="4 5">
    <name type="scientific">Marinactinospora thermotolerans DSM 45154</name>
    <dbReference type="NCBI Taxonomy" id="1122192"/>
    <lineage>
        <taxon>Bacteria</taxon>
        <taxon>Bacillati</taxon>
        <taxon>Actinomycetota</taxon>
        <taxon>Actinomycetes</taxon>
        <taxon>Streptosporangiales</taxon>
        <taxon>Nocardiopsidaceae</taxon>
        <taxon>Marinactinospora</taxon>
    </lineage>
</organism>
<dbReference type="PANTHER" id="PTHR34351:SF1">
    <property type="entry name" value="SLR1927 PROTEIN"/>
    <property type="match status" value="1"/>
</dbReference>
<gene>
    <name evidence="4" type="ORF">SAMN02745673_00576</name>
</gene>
<dbReference type="RefSeq" id="WP_078759953.1">
    <property type="nucleotide sequence ID" value="NZ_FUWS01000001.1"/>
</dbReference>
<evidence type="ECO:0000256" key="1">
    <source>
        <dbReference type="SAM" id="MobiDB-lite"/>
    </source>
</evidence>
<dbReference type="STRING" id="1122192.SAMN02745673_00576"/>
<keyword evidence="2" id="KW-0472">Membrane</keyword>
<dbReference type="OrthoDB" id="9812729at2"/>
<dbReference type="PANTHER" id="PTHR34351">
    <property type="entry name" value="SLR1927 PROTEIN-RELATED"/>
    <property type="match status" value="1"/>
</dbReference>
<dbReference type="AlphaFoldDB" id="A0A1T4KWE5"/>
<feature type="domain" description="DUF58" evidence="3">
    <location>
        <begin position="202"/>
        <end position="343"/>
    </location>
</feature>
<feature type="region of interest" description="Disordered" evidence="1">
    <location>
        <begin position="174"/>
        <end position="205"/>
    </location>
</feature>
<dbReference type="InterPro" id="IPR002881">
    <property type="entry name" value="DUF58"/>
</dbReference>
<keyword evidence="2" id="KW-0812">Transmembrane</keyword>
<keyword evidence="5" id="KW-1185">Reference proteome</keyword>
<evidence type="ECO:0000256" key="2">
    <source>
        <dbReference type="SAM" id="Phobius"/>
    </source>
</evidence>